<proteinExistence type="predicted"/>
<sequence>FEVTCVIDSQCSDGNICNASIKGTACVSNTTKIDNKPTKNLSQIGCDEVIEFVRNLPQEFSVFVMIQPDLTVFSSGMHLLAELTDDNELSHSFDTIYMGLFSGTRIVTVNDPHTYNNIHIWKCRRFNLD</sequence>
<organism evidence="1 2">
    <name type="scientific">Cetraspora pellucida</name>
    <dbReference type="NCBI Taxonomy" id="1433469"/>
    <lineage>
        <taxon>Eukaryota</taxon>
        <taxon>Fungi</taxon>
        <taxon>Fungi incertae sedis</taxon>
        <taxon>Mucoromycota</taxon>
        <taxon>Glomeromycotina</taxon>
        <taxon>Glomeromycetes</taxon>
        <taxon>Diversisporales</taxon>
        <taxon>Gigasporaceae</taxon>
        <taxon>Cetraspora</taxon>
    </lineage>
</organism>
<feature type="non-terminal residue" evidence="1">
    <location>
        <position position="1"/>
    </location>
</feature>
<name>A0ACA9MRL5_9GLOM</name>
<reference evidence="1" key="1">
    <citation type="submission" date="2021-06" db="EMBL/GenBank/DDBJ databases">
        <authorList>
            <person name="Kallberg Y."/>
            <person name="Tangrot J."/>
            <person name="Rosling A."/>
        </authorList>
    </citation>
    <scope>NUCLEOTIDE SEQUENCE</scope>
    <source>
        <strain evidence="1">28 12/20/2015</strain>
    </source>
</reference>
<dbReference type="EMBL" id="CAJVPW010009386">
    <property type="protein sequence ID" value="CAG8604766.1"/>
    <property type="molecule type" value="Genomic_DNA"/>
</dbReference>
<comment type="caution">
    <text evidence="1">The sequence shown here is derived from an EMBL/GenBank/DDBJ whole genome shotgun (WGS) entry which is preliminary data.</text>
</comment>
<accession>A0ACA9MRL5</accession>
<keyword evidence="2" id="KW-1185">Reference proteome</keyword>
<evidence type="ECO:0000313" key="2">
    <source>
        <dbReference type="Proteomes" id="UP000789366"/>
    </source>
</evidence>
<protein>
    <submittedName>
        <fullName evidence="1">17381_t:CDS:1</fullName>
    </submittedName>
</protein>
<evidence type="ECO:0000313" key="1">
    <source>
        <dbReference type="EMBL" id="CAG8604766.1"/>
    </source>
</evidence>
<gene>
    <name evidence="1" type="ORF">SPELUC_LOCUS7269</name>
</gene>
<dbReference type="Proteomes" id="UP000789366">
    <property type="component" value="Unassembled WGS sequence"/>
</dbReference>